<sequence>MNSFSHELKLRVRELKKQKAAIERKCEMFWEMTYCLDPREERREWRENLRRTRSQSDMVKAVPQPPIIKASPGQDLQAHNWLE</sequence>
<comment type="caution">
    <text evidence="2">The sequence shown here is derived from an EMBL/GenBank/DDBJ whole genome shotgun (WGS) entry which is preliminary data.</text>
</comment>
<protein>
    <submittedName>
        <fullName evidence="2">Uncharacterized protein</fullName>
    </submittedName>
</protein>
<dbReference type="AlphaFoldDB" id="A0A9X0D762"/>
<evidence type="ECO:0000313" key="3">
    <source>
        <dbReference type="Proteomes" id="UP001163046"/>
    </source>
</evidence>
<organism evidence="2 3">
    <name type="scientific">Desmophyllum pertusum</name>
    <dbReference type="NCBI Taxonomy" id="174260"/>
    <lineage>
        <taxon>Eukaryota</taxon>
        <taxon>Metazoa</taxon>
        <taxon>Cnidaria</taxon>
        <taxon>Anthozoa</taxon>
        <taxon>Hexacorallia</taxon>
        <taxon>Scleractinia</taxon>
        <taxon>Caryophylliina</taxon>
        <taxon>Caryophylliidae</taxon>
        <taxon>Desmophyllum</taxon>
    </lineage>
</organism>
<gene>
    <name evidence="2" type="ORF">OS493_032164</name>
</gene>
<dbReference type="EMBL" id="MU825435">
    <property type="protein sequence ID" value="KAJ7389310.1"/>
    <property type="molecule type" value="Genomic_DNA"/>
</dbReference>
<keyword evidence="3" id="KW-1185">Reference proteome</keyword>
<reference evidence="2" key="1">
    <citation type="submission" date="2023-01" db="EMBL/GenBank/DDBJ databases">
        <title>Genome assembly of the deep-sea coral Lophelia pertusa.</title>
        <authorList>
            <person name="Herrera S."/>
            <person name="Cordes E."/>
        </authorList>
    </citation>
    <scope>NUCLEOTIDE SEQUENCE</scope>
    <source>
        <strain evidence="2">USNM1676648</strain>
        <tissue evidence="2">Polyp</tissue>
    </source>
</reference>
<accession>A0A9X0D762</accession>
<feature type="region of interest" description="Disordered" evidence="1">
    <location>
        <begin position="47"/>
        <end position="83"/>
    </location>
</feature>
<evidence type="ECO:0000256" key="1">
    <source>
        <dbReference type="SAM" id="MobiDB-lite"/>
    </source>
</evidence>
<evidence type="ECO:0000313" key="2">
    <source>
        <dbReference type="EMBL" id="KAJ7389310.1"/>
    </source>
</evidence>
<name>A0A9X0D762_9CNID</name>
<dbReference type="Proteomes" id="UP001163046">
    <property type="component" value="Unassembled WGS sequence"/>
</dbReference>
<proteinExistence type="predicted"/>